<comment type="caution">
    <text evidence="8">The sequence shown here is derived from an EMBL/GenBank/DDBJ whole genome shotgun (WGS) entry which is preliminary data.</text>
</comment>
<gene>
    <name evidence="8" type="ORF">Q428_06495</name>
</gene>
<name>A0A017RVJ0_9CLOT</name>
<evidence type="ECO:0000256" key="6">
    <source>
        <dbReference type="ARBA" id="ARBA00022840"/>
    </source>
</evidence>
<evidence type="ECO:0000256" key="5">
    <source>
        <dbReference type="ARBA" id="ARBA00022777"/>
    </source>
</evidence>
<dbReference type="GO" id="GO:0005737">
    <property type="term" value="C:cytoplasm"/>
    <property type="evidence" value="ECO:0007669"/>
    <property type="project" value="InterPro"/>
</dbReference>
<evidence type="ECO:0000313" key="9">
    <source>
        <dbReference type="Proteomes" id="UP000019681"/>
    </source>
</evidence>
<accession>A0A017RVJ0</accession>
<evidence type="ECO:0000256" key="1">
    <source>
        <dbReference type="ARBA" id="ARBA00006479"/>
    </source>
</evidence>
<reference evidence="8 9" key="1">
    <citation type="journal article" date="2014" name="Genome Announc.">
        <title>Draft Genome Sequence of Fervidicella metallireducens Strain AeBT, an Iron-Reducing Thermoanaerobe from the Great Artesian Basin.</title>
        <authorList>
            <person name="Patel B.K."/>
        </authorList>
    </citation>
    <scope>NUCLEOTIDE SEQUENCE [LARGE SCALE GENOMIC DNA]</scope>
    <source>
        <strain evidence="8 9">AeB</strain>
    </source>
</reference>
<dbReference type="Proteomes" id="UP000019681">
    <property type="component" value="Unassembled WGS sequence"/>
</dbReference>
<dbReference type="AlphaFoldDB" id="A0A017RVJ0"/>
<evidence type="ECO:0000256" key="3">
    <source>
        <dbReference type="ARBA" id="ARBA00022679"/>
    </source>
</evidence>
<dbReference type="InterPro" id="IPR000600">
    <property type="entry name" value="ROK"/>
</dbReference>
<keyword evidence="3" id="KW-0808">Transferase</keyword>
<dbReference type="GO" id="GO:0005524">
    <property type="term" value="F:ATP binding"/>
    <property type="evidence" value="ECO:0007669"/>
    <property type="project" value="UniProtKB-KW"/>
</dbReference>
<dbReference type="NCBIfam" id="TIGR00744">
    <property type="entry name" value="ROK_glcA_fam"/>
    <property type="match status" value="1"/>
</dbReference>
<organism evidence="8 9">
    <name type="scientific">Fervidicella metallireducens AeB</name>
    <dbReference type="NCBI Taxonomy" id="1403537"/>
    <lineage>
        <taxon>Bacteria</taxon>
        <taxon>Bacillati</taxon>
        <taxon>Bacillota</taxon>
        <taxon>Clostridia</taxon>
        <taxon>Eubacteriales</taxon>
        <taxon>Clostridiaceae</taxon>
        <taxon>Fervidicella</taxon>
    </lineage>
</organism>
<dbReference type="PANTHER" id="PTHR18964:SF149">
    <property type="entry name" value="BIFUNCTIONAL UDP-N-ACETYLGLUCOSAMINE 2-EPIMERASE_N-ACETYLMANNOSAMINE KINASE"/>
    <property type="match status" value="1"/>
</dbReference>
<dbReference type="Gene3D" id="3.30.420.40">
    <property type="match status" value="2"/>
</dbReference>
<dbReference type="InterPro" id="IPR004654">
    <property type="entry name" value="ROK_glcA"/>
</dbReference>
<evidence type="ECO:0000313" key="8">
    <source>
        <dbReference type="EMBL" id="EYE88697.1"/>
    </source>
</evidence>
<dbReference type="SUPFAM" id="SSF53067">
    <property type="entry name" value="Actin-like ATPase domain"/>
    <property type="match status" value="1"/>
</dbReference>
<keyword evidence="4" id="KW-0547">Nucleotide-binding</keyword>
<sequence>MLIGIDLGGTNIAAGIVDLYGEIKHLKSIPTNSERGYEAIVRDIVKLVFELCDEYGIDKSEIKSIGIGIPGIADKKGNVISCVNLNWNDVPLKIDLEEYFKIPVFVDNDATVAALAEFECGVMKGAESGVLLTLGTGIGGGIVLNGEVYSGFNGVGSEIGHMVIGENFYDCNCGKNGCFETFASSTAIIKYSKKLLEETNEASLLKDEIKGDFTKLNAKLIFDFAQKGDKLALNAVTRLIKYLGIGIGNIITIMDPEIIAIGGGISNAGEYLLNLVREEVEKNKNFKNMPIGRIELAKLRNNAGIIGAAMIGKHGIR</sequence>
<evidence type="ECO:0000256" key="7">
    <source>
        <dbReference type="ARBA" id="ARBA00032386"/>
    </source>
</evidence>
<dbReference type="RefSeq" id="WP_035379209.1">
    <property type="nucleotide sequence ID" value="NZ_AZQP01000015.1"/>
</dbReference>
<dbReference type="GO" id="GO:0004340">
    <property type="term" value="F:glucokinase activity"/>
    <property type="evidence" value="ECO:0007669"/>
    <property type="project" value="InterPro"/>
</dbReference>
<keyword evidence="9" id="KW-1185">Reference proteome</keyword>
<dbReference type="GO" id="GO:0006096">
    <property type="term" value="P:glycolytic process"/>
    <property type="evidence" value="ECO:0007669"/>
    <property type="project" value="InterPro"/>
</dbReference>
<comment type="similarity">
    <text evidence="1">Belongs to the ROK (NagC/XylR) family.</text>
</comment>
<evidence type="ECO:0000256" key="2">
    <source>
        <dbReference type="ARBA" id="ARBA00014701"/>
    </source>
</evidence>
<dbReference type="PANTHER" id="PTHR18964">
    <property type="entry name" value="ROK (REPRESSOR, ORF, KINASE) FAMILY"/>
    <property type="match status" value="1"/>
</dbReference>
<dbReference type="STRING" id="1403537.Q428_06495"/>
<dbReference type="OrthoDB" id="9810372at2"/>
<dbReference type="InterPro" id="IPR043129">
    <property type="entry name" value="ATPase_NBD"/>
</dbReference>
<dbReference type="Pfam" id="PF00480">
    <property type="entry name" value="ROK"/>
    <property type="match status" value="1"/>
</dbReference>
<evidence type="ECO:0000256" key="4">
    <source>
        <dbReference type="ARBA" id="ARBA00022741"/>
    </source>
</evidence>
<proteinExistence type="inferred from homology"/>
<dbReference type="EMBL" id="AZQP01000015">
    <property type="protein sequence ID" value="EYE88697.1"/>
    <property type="molecule type" value="Genomic_DNA"/>
</dbReference>
<keyword evidence="5 8" id="KW-0418">Kinase</keyword>
<protein>
    <recommendedName>
        <fullName evidence="2">Glucokinase</fullName>
    </recommendedName>
    <alternativeName>
        <fullName evidence="7">Glucose kinase</fullName>
    </alternativeName>
</protein>
<keyword evidence="6" id="KW-0067">ATP-binding</keyword>